<name>A0AAN9PQJ5_CANGL</name>
<protein>
    <submittedName>
        <fullName evidence="1">Uncharacterized protein</fullName>
    </submittedName>
</protein>
<proteinExistence type="predicted"/>
<evidence type="ECO:0000313" key="2">
    <source>
        <dbReference type="Proteomes" id="UP001367508"/>
    </source>
</evidence>
<accession>A0AAN9PQJ5</accession>
<gene>
    <name evidence="1" type="ORF">VNO77_43982</name>
</gene>
<organism evidence="1 2">
    <name type="scientific">Canavalia gladiata</name>
    <name type="common">Sword bean</name>
    <name type="synonym">Dolichos gladiatus</name>
    <dbReference type="NCBI Taxonomy" id="3824"/>
    <lineage>
        <taxon>Eukaryota</taxon>
        <taxon>Viridiplantae</taxon>
        <taxon>Streptophyta</taxon>
        <taxon>Embryophyta</taxon>
        <taxon>Tracheophyta</taxon>
        <taxon>Spermatophyta</taxon>
        <taxon>Magnoliopsida</taxon>
        <taxon>eudicotyledons</taxon>
        <taxon>Gunneridae</taxon>
        <taxon>Pentapetalae</taxon>
        <taxon>rosids</taxon>
        <taxon>fabids</taxon>
        <taxon>Fabales</taxon>
        <taxon>Fabaceae</taxon>
        <taxon>Papilionoideae</taxon>
        <taxon>50 kb inversion clade</taxon>
        <taxon>NPAAA clade</taxon>
        <taxon>indigoferoid/millettioid clade</taxon>
        <taxon>Phaseoleae</taxon>
        <taxon>Canavalia</taxon>
    </lineage>
</organism>
<sequence>MTCRHSTLKTRDGCIDRDLHIDFNFPSARMNRGLHAPLRLATWGSTQTSPLGRCDGCLLALRTWICSPLYIAWLGSCEGFSVGIGSLKELETLKVGVVGGDREGYS</sequence>
<dbReference type="AlphaFoldDB" id="A0AAN9PQJ5"/>
<keyword evidence="2" id="KW-1185">Reference proteome</keyword>
<evidence type="ECO:0000313" key="1">
    <source>
        <dbReference type="EMBL" id="KAK7306063.1"/>
    </source>
</evidence>
<dbReference type="Proteomes" id="UP001367508">
    <property type="component" value="Unassembled WGS sequence"/>
</dbReference>
<comment type="caution">
    <text evidence="1">The sequence shown here is derived from an EMBL/GenBank/DDBJ whole genome shotgun (WGS) entry which is preliminary data.</text>
</comment>
<reference evidence="1 2" key="1">
    <citation type="submission" date="2024-01" db="EMBL/GenBank/DDBJ databases">
        <title>The genomes of 5 underutilized Papilionoideae crops provide insights into root nodulation and disease resistanc.</title>
        <authorList>
            <person name="Jiang F."/>
        </authorList>
    </citation>
    <scope>NUCLEOTIDE SEQUENCE [LARGE SCALE GENOMIC DNA]</scope>
    <source>
        <strain evidence="1">LVBAO_FW01</strain>
        <tissue evidence="1">Leaves</tissue>
    </source>
</reference>
<dbReference type="EMBL" id="JAYMYQ010000011">
    <property type="protein sequence ID" value="KAK7306063.1"/>
    <property type="molecule type" value="Genomic_DNA"/>
</dbReference>